<dbReference type="EMBL" id="CACRXK020012580">
    <property type="protein sequence ID" value="CAB4023604.1"/>
    <property type="molecule type" value="Genomic_DNA"/>
</dbReference>
<feature type="compositionally biased region" description="Basic and acidic residues" evidence="1">
    <location>
        <begin position="89"/>
        <end position="103"/>
    </location>
</feature>
<sequence length="234" mass="26616">MSDDEVEVQVSVISSLSDYEESENSESESPPTEVRESSESSSKPENKMPSWFDKLKAPRPSDLARKRKIHANPPPVGKKRSQTTSTGKRNYDPKKVSPSESPRIREFPREHLTVSSGKLCKACRESLVLKKSVLGETLDEESKVYRVKVLMAFMKAGIPLEKLECQELRDLLQENGYRLTDARHMRDLDLVPFIHQQEQHNLKTELKGRELSITFDGTSQLGEVLAVVVRFVYN</sequence>
<name>A0A7D9L0Y5_PARCT</name>
<organism evidence="2 3">
    <name type="scientific">Paramuricea clavata</name>
    <name type="common">Red gorgonian</name>
    <name type="synonym">Violescent sea-whip</name>
    <dbReference type="NCBI Taxonomy" id="317549"/>
    <lineage>
        <taxon>Eukaryota</taxon>
        <taxon>Metazoa</taxon>
        <taxon>Cnidaria</taxon>
        <taxon>Anthozoa</taxon>
        <taxon>Octocorallia</taxon>
        <taxon>Malacalcyonacea</taxon>
        <taxon>Plexauridae</taxon>
        <taxon>Paramuricea</taxon>
    </lineage>
</organism>
<accession>A0A7D9L0Y5</accession>
<comment type="caution">
    <text evidence="2">The sequence shown here is derived from an EMBL/GenBank/DDBJ whole genome shotgun (WGS) entry which is preliminary data.</text>
</comment>
<feature type="region of interest" description="Disordered" evidence="1">
    <location>
        <begin position="1"/>
        <end position="103"/>
    </location>
</feature>
<proteinExistence type="predicted"/>
<dbReference type="Proteomes" id="UP001152795">
    <property type="component" value="Unassembled WGS sequence"/>
</dbReference>
<dbReference type="AlphaFoldDB" id="A0A7D9L0Y5"/>
<evidence type="ECO:0000313" key="3">
    <source>
        <dbReference type="Proteomes" id="UP001152795"/>
    </source>
</evidence>
<evidence type="ECO:0000256" key="1">
    <source>
        <dbReference type="SAM" id="MobiDB-lite"/>
    </source>
</evidence>
<gene>
    <name evidence="2" type="ORF">PACLA_8A053443</name>
</gene>
<protein>
    <submittedName>
        <fullName evidence="2">Uncharacterized protein</fullName>
    </submittedName>
</protein>
<feature type="compositionally biased region" description="Basic and acidic residues" evidence="1">
    <location>
        <begin position="33"/>
        <end position="46"/>
    </location>
</feature>
<evidence type="ECO:0000313" key="2">
    <source>
        <dbReference type="EMBL" id="CAB4023604.1"/>
    </source>
</evidence>
<keyword evidence="3" id="KW-1185">Reference proteome</keyword>
<reference evidence="2" key="1">
    <citation type="submission" date="2020-04" db="EMBL/GenBank/DDBJ databases">
        <authorList>
            <person name="Alioto T."/>
            <person name="Alioto T."/>
            <person name="Gomez Garrido J."/>
        </authorList>
    </citation>
    <scope>NUCLEOTIDE SEQUENCE</scope>
    <source>
        <strain evidence="2">A484AB</strain>
    </source>
</reference>